<name>F4CB32_SPHS2</name>
<proteinExistence type="predicted"/>
<dbReference type="PATRIC" id="fig|743722.3.peg.2176"/>
<dbReference type="AlphaFoldDB" id="F4CB32"/>
<protein>
    <submittedName>
        <fullName evidence="1">Uncharacterized protein</fullName>
    </submittedName>
</protein>
<accession>F4CB32</accession>
<gene>
    <name evidence="1" type="ordered locus">Sph21_2039</name>
</gene>
<evidence type="ECO:0000313" key="1">
    <source>
        <dbReference type="EMBL" id="ADZ78599.1"/>
    </source>
</evidence>
<organism evidence="1">
    <name type="scientific">Sphingobacterium sp. (strain 21)</name>
    <dbReference type="NCBI Taxonomy" id="743722"/>
    <lineage>
        <taxon>Bacteria</taxon>
        <taxon>Pseudomonadati</taxon>
        <taxon>Bacteroidota</taxon>
        <taxon>Sphingobacteriia</taxon>
        <taxon>Sphingobacteriales</taxon>
        <taxon>Sphingobacteriaceae</taxon>
        <taxon>Sphingobacterium</taxon>
    </lineage>
</organism>
<dbReference type="HOGENOM" id="CLU_3296681_0_0_10"/>
<dbReference type="KEGG" id="shg:Sph21_2039"/>
<dbReference type="STRING" id="743722.Sph21_2039"/>
<sequence length="40" mass="4760">MKNILIFCVSITVPIANEEIKEDCILYKIDLYIDKWRDSL</sequence>
<reference evidence="1" key="1">
    <citation type="submission" date="2011-03" db="EMBL/GenBank/DDBJ databases">
        <title>Complete sequence of Sphingobacterium sp. 21.</title>
        <authorList>
            <consortium name="US DOE Joint Genome Institute"/>
            <person name="Lucas S."/>
            <person name="Copeland A."/>
            <person name="Lapidus A."/>
            <person name="Cheng J.-F."/>
            <person name="Goodwin L."/>
            <person name="Pitluck S."/>
            <person name="Davenport K."/>
            <person name="Detter J.C."/>
            <person name="Han C."/>
            <person name="Tapia R."/>
            <person name="Land M."/>
            <person name="Hauser L."/>
            <person name="Kyrpides N."/>
            <person name="Ivanova N."/>
            <person name="Ovchinnikova G."/>
            <person name="Pagani I."/>
            <person name="Siebers A.K."/>
            <person name="Allgaier M."/>
            <person name="Thelen M.P."/>
            <person name="Hugenholtz P."/>
            <person name="Woyke T."/>
        </authorList>
    </citation>
    <scope>NUCLEOTIDE SEQUENCE</scope>
    <source>
        <strain evidence="1">21</strain>
    </source>
</reference>
<dbReference type="EMBL" id="CP002584">
    <property type="protein sequence ID" value="ADZ78599.1"/>
    <property type="molecule type" value="Genomic_DNA"/>
</dbReference>